<dbReference type="SUPFAM" id="SSF81321">
    <property type="entry name" value="Family A G protein-coupled receptor-like"/>
    <property type="match status" value="1"/>
</dbReference>
<keyword evidence="12 13" id="KW-0807">Transducer</keyword>
<evidence type="ECO:0000256" key="12">
    <source>
        <dbReference type="ARBA" id="ARBA00023224"/>
    </source>
</evidence>
<evidence type="ECO:0000256" key="2">
    <source>
        <dbReference type="ARBA" id="ARBA00022475"/>
    </source>
</evidence>
<keyword evidence="10 13" id="KW-0675">Receptor</keyword>
<dbReference type="Pfam" id="PF13853">
    <property type="entry name" value="7tm_4"/>
    <property type="match status" value="1"/>
</dbReference>
<feature type="domain" description="G-protein coupled receptors family 1 profile" evidence="15">
    <location>
        <begin position="40"/>
        <end position="289"/>
    </location>
</feature>
<evidence type="ECO:0000256" key="11">
    <source>
        <dbReference type="ARBA" id="ARBA00023180"/>
    </source>
</evidence>
<dbReference type="PROSITE" id="PS00237">
    <property type="entry name" value="G_PROTEIN_RECEP_F1_1"/>
    <property type="match status" value="1"/>
</dbReference>
<dbReference type="PANTHER" id="PTHR24242">
    <property type="entry name" value="G-PROTEIN COUPLED RECEPTOR"/>
    <property type="match status" value="1"/>
</dbReference>
<reference evidence="16" key="1">
    <citation type="thesis" date="2020" institute="ProQuest LLC" country="789 East Eisenhower Parkway, Ann Arbor, MI, USA">
        <title>Comparative Genomics and Chromosome Evolution.</title>
        <authorList>
            <person name="Mudd A.B."/>
        </authorList>
    </citation>
    <scope>NUCLEOTIDE SEQUENCE</scope>
    <source>
        <strain evidence="16">HN-11 Male</strain>
        <tissue evidence="16">Kidney and liver</tissue>
    </source>
</reference>
<dbReference type="InterPro" id="IPR000725">
    <property type="entry name" value="Olfact_rcpt"/>
</dbReference>
<evidence type="ECO:0000256" key="5">
    <source>
        <dbReference type="ARBA" id="ARBA00022725"/>
    </source>
</evidence>
<evidence type="ECO:0000256" key="6">
    <source>
        <dbReference type="ARBA" id="ARBA00022989"/>
    </source>
</evidence>
<evidence type="ECO:0000256" key="13">
    <source>
        <dbReference type="RuleBase" id="RU000688"/>
    </source>
</evidence>
<dbReference type="Gene3D" id="1.20.1070.10">
    <property type="entry name" value="Rhodopsin 7-helix transmembrane proteins"/>
    <property type="match status" value="1"/>
</dbReference>
<dbReference type="InterPro" id="IPR017452">
    <property type="entry name" value="GPCR_Rhodpsn_7TM"/>
</dbReference>
<dbReference type="PROSITE" id="PS50262">
    <property type="entry name" value="G_PROTEIN_RECEP_F1_2"/>
    <property type="match status" value="1"/>
</dbReference>
<dbReference type="InterPro" id="IPR000276">
    <property type="entry name" value="GPCR_Rhodpsn"/>
</dbReference>
<dbReference type="AlphaFoldDB" id="A0A8J6E5S0"/>
<evidence type="ECO:0000256" key="14">
    <source>
        <dbReference type="RuleBase" id="RU363047"/>
    </source>
</evidence>
<keyword evidence="17" id="KW-1185">Reference proteome</keyword>
<keyword evidence="6 14" id="KW-1133">Transmembrane helix</keyword>
<feature type="transmembrane region" description="Helical" evidence="14">
    <location>
        <begin position="272"/>
        <end position="291"/>
    </location>
</feature>
<evidence type="ECO:0000256" key="3">
    <source>
        <dbReference type="ARBA" id="ARBA00022606"/>
    </source>
</evidence>
<feature type="transmembrane region" description="Helical" evidence="14">
    <location>
        <begin position="237"/>
        <end position="260"/>
    </location>
</feature>
<dbReference type="Proteomes" id="UP000770717">
    <property type="component" value="Unassembled WGS sequence"/>
</dbReference>
<keyword evidence="8 14" id="KW-0472">Membrane</keyword>
<feature type="transmembrane region" description="Helical" evidence="14">
    <location>
        <begin position="145"/>
        <end position="165"/>
    </location>
</feature>
<evidence type="ECO:0000259" key="15">
    <source>
        <dbReference type="PROSITE" id="PS50262"/>
    </source>
</evidence>
<dbReference type="GO" id="GO:0004984">
    <property type="term" value="F:olfactory receptor activity"/>
    <property type="evidence" value="ECO:0007669"/>
    <property type="project" value="InterPro"/>
</dbReference>
<dbReference type="GO" id="GO:0004930">
    <property type="term" value="F:G protein-coupled receptor activity"/>
    <property type="evidence" value="ECO:0007669"/>
    <property type="project" value="UniProtKB-KW"/>
</dbReference>
<evidence type="ECO:0000313" key="17">
    <source>
        <dbReference type="Proteomes" id="UP000770717"/>
    </source>
</evidence>
<feature type="transmembrane region" description="Helical" evidence="14">
    <location>
        <begin position="24"/>
        <end position="48"/>
    </location>
</feature>
<proteinExistence type="inferred from homology"/>
<protein>
    <recommendedName>
        <fullName evidence="14">Olfactory receptor</fullName>
    </recommendedName>
</protein>
<keyword evidence="4 13" id="KW-0812">Transmembrane</keyword>
<evidence type="ECO:0000256" key="8">
    <source>
        <dbReference type="ARBA" id="ARBA00023136"/>
    </source>
</evidence>
<evidence type="ECO:0000256" key="4">
    <source>
        <dbReference type="ARBA" id="ARBA00022692"/>
    </source>
</evidence>
<dbReference type="FunFam" id="1.20.1070.10:FF:000010">
    <property type="entry name" value="Olfactory receptor"/>
    <property type="match status" value="1"/>
</dbReference>
<dbReference type="PRINTS" id="PR00237">
    <property type="entry name" value="GPCRRHODOPSN"/>
</dbReference>
<dbReference type="PRINTS" id="PR00245">
    <property type="entry name" value="OLFACTORYR"/>
</dbReference>
<sequence length="312" mass="35619">MTNNLTVITEFFLLGFQGSQCLRISLFCLLLIIYCGTICGNLLIITLVSTTKNLHTPMYYFISHLSISDILLTTDIVPNMLHILLNNGGTITFMGCIIQHYFFGVAETLECLLLTVMSYDRYVAICVPLRYTTIMTWTRCVKLTVMCWLVSFTIILSYTISILVLDFCGTNVIDHFYCDLLPLLEISCSDTFFIQLEMYVLSIPAIFIPTIIIITSYVNIVSAILSIPSSTGMHKAFSTCSSHLIVVSIFYWSMFSVYVFPTRGRTLTLSKVLSLLYTVFTPFINPIIYSLRNKDIKKAYSRQYEKYFSNFK</sequence>
<name>A0A8J6E5S0_ELECQ</name>
<keyword evidence="2 14" id="KW-1003">Cell membrane</keyword>
<comment type="similarity">
    <text evidence="13">Belongs to the G-protein coupled receptor 1 family.</text>
</comment>
<evidence type="ECO:0000256" key="9">
    <source>
        <dbReference type="ARBA" id="ARBA00023157"/>
    </source>
</evidence>
<dbReference type="PANTHER" id="PTHR24242:SF253">
    <property type="entry name" value="OLFACTORY RECEPTOR-RELATED"/>
    <property type="match status" value="1"/>
</dbReference>
<dbReference type="GO" id="GO:0005886">
    <property type="term" value="C:plasma membrane"/>
    <property type="evidence" value="ECO:0007669"/>
    <property type="project" value="UniProtKB-SubCell"/>
</dbReference>
<keyword evidence="11" id="KW-0325">Glycoprotein</keyword>
<evidence type="ECO:0000256" key="7">
    <source>
        <dbReference type="ARBA" id="ARBA00023040"/>
    </source>
</evidence>
<evidence type="ECO:0000256" key="10">
    <source>
        <dbReference type="ARBA" id="ARBA00023170"/>
    </source>
</evidence>
<keyword evidence="3 14" id="KW-0716">Sensory transduction</keyword>
<comment type="subcellular location">
    <subcellularLocation>
        <location evidence="1 14">Cell membrane</location>
        <topology evidence="1 14">Multi-pass membrane protein</topology>
    </subcellularLocation>
</comment>
<evidence type="ECO:0000313" key="16">
    <source>
        <dbReference type="EMBL" id="KAG9461139.1"/>
    </source>
</evidence>
<gene>
    <name evidence="16" type="ORF">GDO78_017966</name>
</gene>
<dbReference type="OrthoDB" id="5967130at2759"/>
<dbReference type="InterPro" id="IPR050939">
    <property type="entry name" value="Olfactory_GPCR1"/>
</dbReference>
<feature type="transmembrane region" description="Helical" evidence="14">
    <location>
        <begin position="199"/>
        <end position="225"/>
    </location>
</feature>
<organism evidence="16 17">
    <name type="scientific">Eleutherodactylus coqui</name>
    <name type="common">Puerto Rican coqui</name>
    <dbReference type="NCBI Taxonomy" id="57060"/>
    <lineage>
        <taxon>Eukaryota</taxon>
        <taxon>Metazoa</taxon>
        <taxon>Chordata</taxon>
        <taxon>Craniata</taxon>
        <taxon>Vertebrata</taxon>
        <taxon>Euteleostomi</taxon>
        <taxon>Amphibia</taxon>
        <taxon>Batrachia</taxon>
        <taxon>Anura</taxon>
        <taxon>Neobatrachia</taxon>
        <taxon>Hyloidea</taxon>
        <taxon>Eleutherodactylidae</taxon>
        <taxon>Eleutherodactylinae</taxon>
        <taxon>Eleutherodactylus</taxon>
        <taxon>Eleutherodactylus</taxon>
    </lineage>
</organism>
<keyword evidence="9" id="KW-1015">Disulfide bond</keyword>
<evidence type="ECO:0000256" key="1">
    <source>
        <dbReference type="ARBA" id="ARBA00004651"/>
    </source>
</evidence>
<keyword evidence="5 14" id="KW-0552">Olfaction</keyword>
<comment type="caution">
    <text evidence="16">The sequence shown here is derived from an EMBL/GenBank/DDBJ whole genome shotgun (WGS) entry which is preliminary data.</text>
</comment>
<dbReference type="EMBL" id="WNTK01028189">
    <property type="protein sequence ID" value="KAG9461139.1"/>
    <property type="molecule type" value="Genomic_DNA"/>
</dbReference>
<accession>A0A8J6E5S0</accession>
<keyword evidence="7 13" id="KW-0297">G-protein coupled receptor</keyword>